<reference evidence="2 3" key="1">
    <citation type="submission" date="2020-08" db="EMBL/GenBank/DDBJ databases">
        <title>Genomic Encyclopedia of Type Strains, Phase III (KMG-III): the genomes of soil and plant-associated and newly described type strains.</title>
        <authorList>
            <person name="Whitman W."/>
        </authorList>
    </citation>
    <scope>NUCLEOTIDE SEQUENCE [LARGE SCALE GENOMIC DNA]</scope>
    <source>
        <strain evidence="2 3">CECT 8897</strain>
    </source>
</reference>
<feature type="region of interest" description="Disordered" evidence="1">
    <location>
        <begin position="26"/>
        <end position="83"/>
    </location>
</feature>
<proteinExistence type="predicted"/>
<comment type="caution">
    <text evidence="2">The sequence shown here is derived from an EMBL/GenBank/DDBJ whole genome shotgun (WGS) entry which is preliminary data.</text>
</comment>
<evidence type="ECO:0008006" key="4">
    <source>
        <dbReference type="Google" id="ProtNLM"/>
    </source>
</evidence>
<dbReference type="Proteomes" id="UP000541535">
    <property type="component" value="Unassembled WGS sequence"/>
</dbReference>
<dbReference type="EMBL" id="JACHXD010000008">
    <property type="protein sequence ID" value="MBB3120093.1"/>
    <property type="molecule type" value="Genomic_DNA"/>
</dbReference>
<feature type="compositionally biased region" description="Low complexity" evidence="1">
    <location>
        <begin position="47"/>
        <end position="63"/>
    </location>
</feature>
<dbReference type="AlphaFoldDB" id="A0A7W5BBT0"/>
<keyword evidence="3" id="KW-1185">Reference proteome</keyword>
<gene>
    <name evidence="2" type="ORF">FHS03_003152</name>
</gene>
<evidence type="ECO:0000256" key="1">
    <source>
        <dbReference type="SAM" id="MobiDB-lite"/>
    </source>
</evidence>
<protein>
    <recommendedName>
        <fullName evidence="4">GIY-YIG nuclease family protein</fullName>
    </recommendedName>
</protein>
<organism evidence="2 3">
    <name type="scientific">Pseudoduganella violacea</name>
    <dbReference type="NCBI Taxonomy" id="1715466"/>
    <lineage>
        <taxon>Bacteria</taxon>
        <taxon>Pseudomonadati</taxon>
        <taxon>Pseudomonadota</taxon>
        <taxon>Betaproteobacteria</taxon>
        <taxon>Burkholderiales</taxon>
        <taxon>Oxalobacteraceae</taxon>
        <taxon>Telluria group</taxon>
        <taxon>Pseudoduganella</taxon>
    </lineage>
</organism>
<evidence type="ECO:0000313" key="2">
    <source>
        <dbReference type="EMBL" id="MBB3120093.1"/>
    </source>
</evidence>
<sequence length="259" mass="28536">MNQQFESLPFAPELWELEGEMYGRRSARGGGMAGGRALVQPRSRGNARGLAAGPRGSAPRAPGRLPPWPAPHPRFRQRHPRPRPDYGGSWLYGPYGYVLRDPYATLEPASMPDDGYADDAQDDDGYEVPPTLAATLGRLPAAQRPSYVAMGNVASALADPRTAGAGFYLIEFTVNGQRRAYSGQTDNLRRRLQQHALCGQMMGLPLSAHQVYIAPSGIGDAQRRAIERRIHDDMFRSSPGVLTNQRRELELEVLGEIWT</sequence>
<evidence type="ECO:0000313" key="3">
    <source>
        <dbReference type="Proteomes" id="UP000541535"/>
    </source>
</evidence>
<name>A0A7W5BBT0_9BURK</name>
<dbReference type="RefSeq" id="WP_183441876.1">
    <property type="nucleotide sequence ID" value="NZ_JACHXD010000008.1"/>
</dbReference>
<accession>A0A7W5BBT0</accession>